<dbReference type="PATRIC" id="fig|1515334.3.peg.350"/>
<feature type="domain" description="VOC" evidence="1">
    <location>
        <begin position="8"/>
        <end position="133"/>
    </location>
</feature>
<dbReference type="PROSITE" id="PS51819">
    <property type="entry name" value="VOC"/>
    <property type="match status" value="1"/>
</dbReference>
<organism evidence="2 3">
    <name type="scientific">Mameliella alba</name>
    <dbReference type="NCBI Taxonomy" id="561184"/>
    <lineage>
        <taxon>Bacteria</taxon>
        <taxon>Pseudomonadati</taxon>
        <taxon>Pseudomonadota</taxon>
        <taxon>Alphaproteobacteria</taxon>
        <taxon>Rhodobacterales</taxon>
        <taxon>Roseobacteraceae</taxon>
        <taxon>Mameliella</taxon>
    </lineage>
</organism>
<sequence>MTAPALTGVLEAAIYVDDLDAAEEFYGDLLGLERIIRVEGRHVFFRCGTSVVLAFIAEATEQPPKAGALPVPPHGARGPGHLCFSVPGADLDAMVAHLTDNCIGIESDFNWPHGPRSVYVRDPAGNSVEFADPALWEMPE</sequence>
<dbReference type="Pfam" id="PF00903">
    <property type="entry name" value="Glyoxalase"/>
    <property type="match status" value="1"/>
</dbReference>
<comment type="caution">
    <text evidence="2">The sequence shown here is derived from an EMBL/GenBank/DDBJ whole genome shotgun (WGS) entry which is preliminary data.</text>
</comment>
<evidence type="ECO:0000259" key="1">
    <source>
        <dbReference type="PROSITE" id="PS51819"/>
    </source>
</evidence>
<evidence type="ECO:0000313" key="3">
    <source>
        <dbReference type="Proteomes" id="UP000030960"/>
    </source>
</evidence>
<protein>
    <submittedName>
        <fullName evidence="2">Bleomycin resistance protein</fullName>
    </submittedName>
</protein>
<dbReference type="InterPro" id="IPR029068">
    <property type="entry name" value="Glyas_Bleomycin-R_OHBP_Dase"/>
</dbReference>
<accession>A0A0B3S8L7</accession>
<dbReference type="AlphaFoldDB" id="A0A0B3S8L7"/>
<dbReference type="Gene3D" id="3.10.180.10">
    <property type="entry name" value="2,3-Dihydroxybiphenyl 1,2-Dioxygenase, domain 1"/>
    <property type="match status" value="1"/>
</dbReference>
<dbReference type="OrthoDB" id="9812656at2"/>
<dbReference type="PANTHER" id="PTHR21366:SF22">
    <property type="entry name" value="VOC DOMAIN-CONTAINING PROTEIN"/>
    <property type="match status" value="1"/>
</dbReference>
<dbReference type="SUPFAM" id="SSF54593">
    <property type="entry name" value="Glyoxalase/Bleomycin resistance protein/Dihydroxybiphenyl dioxygenase"/>
    <property type="match status" value="1"/>
</dbReference>
<dbReference type="InterPro" id="IPR050383">
    <property type="entry name" value="GlyoxalaseI/FosfomycinResist"/>
</dbReference>
<dbReference type="PANTHER" id="PTHR21366">
    <property type="entry name" value="GLYOXALASE FAMILY PROTEIN"/>
    <property type="match status" value="1"/>
</dbReference>
<gene>
    <name evidence="2" type="ORF">OA50_00349</name>
</gene>
<dbReference type="InterPro" id="IPR004360">
    <property type="entry name" value="Glyas_Fos-R_dOase_dom"/>
</dbReference>
<evidence type="ECO:0000313" key="2">
    <source>
        <dbReference type="EMBL" id="KHQ55313.1"/>
    </source>
</evidence>
<dbReference type="EMBL" id="JSUQ01000001">
    <property type="protein sequence ID" value="KHQ55313.1"/>
    <property type="molecule type" value="Genomic_DNA"/>
</dbReference>
<keyword evidence="3" id="KW-1185">Reference proteome</keyword>
<reference evidence="2 3" key="1">
    <citation type="submission" date="2014-10" db="EMBL/GenBank/DDBJ databases">
        <title>Genome sequence of Ponticoccus sp. strain UMTAT08 isolated from clonal culture of toxic dinoflagellate Alexandrium tamiyavanichii.</title>
        <authorList>
            <person name="Gan H.Y."/>
            <person name="Muhd D.-D."/>
            <person name="Mohd Noor M.E."/>
            <person name="Yeong Y.S."/>
            <person name="Usup G."/>
        </authorList>
    </citation>
    <scope>NUCLEOTIDE SEQUENCE [LARGE SCALE GENOMIC DNA]</scope>
    <source>
        <strain evidence="2 3">UMTAT08</strain>
    </source>
</reference>
<proteinExistence type="predicted"/>
<dbReference type="Proteomes" id="UP000030960">
    <property type="component" value="Unassembled WGS sequence"/>
</dbReference>
<name>A0A0B3S8L7_9RHOB</name>
<dbReference type="InterPro" id="IPR037523">
    <property type="entry name" value="VOC_core"/>
</dbReference>
<dbReference type="RefSeq" id="WP_043136516.1">
    <property type="nucleotide sequence ID" value="NZ_JSUQ01000001.1"/>
</dbReference>